<dbReference type="GO" id="GO:0003700">
    <property type="term" value="F:DNA-binding transcription factor activity"/>
    <property type="evidence" value="ECO:0007669"/>
    <property type="project" value="InterPro"/>
</dbReference>
<keyword evidence="6" id="KW-1185">Reference proteome</keyword>
<comment type="caution">
    <text evidence="5">The sequence shown here is derived from an EMBL/GenBank/DDBJ whole genome shotgun (WGS) entry which is preliminary data.</text>
</comment>
<dbReference type="eggNOG" id="COG2207">
    <property type="taxonomic scope" value="Bacteria"/>
</dbReference>
<organism evidence="5 6">
    <name type="scientific">Lactobacillus ultunensis DSM 16047</name>
    <dbReference type="NCBI Taxonomy" id="525365"/>
    <lineage>
        <taxon>Bacteria</taxon>
        <taxon>Bacillati</taxon>
        <taxon>Bacillota</taxon>
        <taxon>Bacilli</taxon>
        <taxon>Lactobacillales</taxon>
        <taxon>Lactobacillaceae</taxon>
        <taxon>Lactobacillus</taxon>
    </lineage>
</organism>
<keyword evidence="3" id="KW-0804">Transcription</keyword>
<evidence type="ECO:0000256" key="2">
    <source>
        <dbReference type="ARBA" id="ARBA00023125"/>
    </source>
</evidence>
<evidence type="ECO:0000313" key="6">
    <source>
        <dbReference type="Proteomes" id="UP000005583"/>
    </source>
</evidence>
<dbReference type="CDD" id="cd06986">
    <property type="entry name" value="cupin_MmsR-like_N"/>
    <property type="match status" value="1"/>
</dbReference>
<dbReference type="PATRIC" id="fig|525365.8.peg.1211"/>
<evidence type="ECO:0000256" key="1">
    <source>
        <dbReference type="ARBA" id="ARBA00023015"/>
    </source>
</evidence>
<dbReference type="InterPro" id="IPR037923">
    <property type="entry name" value="HTH-like"/>
</dbReference>
<dbReference type="HOGENOM" id="CLU_000445_88_6_9"/>
<protein>
    <submittedName>
        <fullName evidence="5">Transcriptional regulator, AraC family</fullName>
    </submittedName>
</protein>
<sequence>MYKLIYNSEGKMPNQYHNLSNQNIESHILFYGEQKCQPDEYFEGNNLRKNDVLYYVIAGKGTFTSSGHHVVKLTQGDLFYVPRSQTCYFQADHNEPWQYFWIGLAGSGTSQMLKSSNLPNKNFLRQIQNTKFFATLKKIYDILNKKNSLLNNIQIASLTYQLFYHLISEFPNHPPVRKAPKIDQYQIAINYLNKNYTDPTCNIVELCNRLGVSRSFLYALFRKNTKISPQKYLMKLRMEAAKKELTNTTHNLKEVAKKVGYGDEFTFSKAFKRYSGVSPNVFRGN</sequence>
<keyword evidence="2" id="KW-0238">DNA-binding</keyword>
<dbReference type="InterPro" id="IPR009057">
    <property type="entry name" value="Homeodomain-like_sf"/>
</dbReference>
<dbReference type="Gene3D" id="1.10.10.60">
    <property type="entry name" value="Homeodomain-like"/>
    <property type="match status" value="2"/>
</dbReference>
<gene>
    <name evidence="5" type="ORF">HMPREF0548_1979</name>
</gene>
<proteinExistence type="predicted"/>
<dbReference type="STRING" id="525365.HMPREF0548_1979"/>
<dbReference type="SUPFAM" id="SSF46689">
    <property type="entry name" value="Homeodomain-like"/>
    <property type="match status" value="2"/>
</dbReference>
<dbReference type="PANTHER" id="PTHR43280:SF30">
    <property type="entry name" value="MMSAB OPERON REGULATORY PROTEIN"/>
    <property type="match status" value="1"/>
</dbReference>
<dbReference type="Proteomes" id="UP000005583">
    <property type="component" value="Unassembled WGS sequence"/>
</dbReference>
<evidence type="ECO:0000259" key="4">
    <source>
        <dbReference type="PROSITE" id="PS01124"/>
    </source>
</evidence>
<dbReference type="SUPFAM" id="SSF51215">
    <property type="entry name" value="Regulatory protein AraC"/>
    <property type="match status" value="1"/>
</dbReference>
<dbReference type="EMBL" id="ACGU01000110">
    <property type="protein sequence ID" value="EEJ71036.1"/>
    <property type="molecule type" value="Genomic_DNA"/>
</dbReference>
<dbReference type="Gene3D" id="2.60.120.10">
    <property type="entry name" value="Jelly Rolls"/>
    <property type="match status" value="1"/>
</dbReference>
<dbReference type="PRINTS" id="PR00032">
    <property type="entry name" value="HTHARAC"/>
</dbReference>
<feature type="domain" description="HTH araC/xylS-type" evidence="4">
    <location>
        <begin position="186"/>
        <end position="285"/>
    </location>
</feature>
<dbReference type="InterPro" id="IPR003313">
    <property type="entry name" value="AraC-bd"/>
</dbReference>
<dbReference type="AlphaFoldDB" id="C2EQN3"/>
<evidence type="ECO:0000256" key="3">
    <source>
        <dbReference type="ARBA" id="ARBA00023163"/>
    </source>
</evidence>
<dbReference type="InterPro" id="IPR020449">
    <property type="entry name" value="Tscrpt_reg_AraC-type_HTH"/>
</dbReference>
<keyword evidence="1" id="KW-0805">Transcription regulation</keyword>
<dbReference type="InterPro" id="IPR018060">
    <property type="entry name" value="HTH_AraC"/>
</dbReference>
<dbReference type="Pfam" id="PF12833">
    <property type="entry name" value="HTH_18"/>
    <property type="match status" value="1"/>
</dbReference>
<dbReference type="Pfam" id="PF02311">
    <property type="entry name" value="AraC_binding"/>
    <property type="match status" value="1"/>
</dbReference>
<dbReference type="GO" id="GO:0043565">
    <property type="term" value="F:sequence-specific DNA binding"/>
    <property type="evidence" value="ECO:0007669"/>
    <property type="project" value="InterPro"/>
</dbReference>
<name>C2EQN3_9LACO</name>
<evidence type="ECO:0000313" key="5">
    <source>
        <dbReference type="EMBL" id="EEJ71036.1"/>
    </source>
</evidence>
<dbReference type="PROSITE" id="PS01124">
    <property type="entry name" value="HTH_ARAC_FAMILY_2"/>
    <property type="match status" value="1"/>
</dbReference>
<dbReference type="InterPro" id="IPR014710">
    <property type="entry name" value="RmlC-like_jellyroll"/>
</dbReference>
<dbReference type="PANTHER" id="PTHR43280">
    <property type="entry name" value="ARAC-FAMILY TRANSCRIPTIONAL REGULATOR"/>
    <property type="match status" value="1"/>
</dbReference>
<dbReference type="SMART" id="SM00342">
    <property type="entry name" value="HTH_ARAC"/>
    <property type="match status" value="1"/>
</dbReference>
<reference evidence="5 6" key="1">
    <citation type="submission" date="2009-01" db="EMBL/GenBank/DDBJ databases">
        <authorList>
            <person name="Qin X."/>
            <person name="Bachman B."/>
            <person name="Battles P."/>
            <person name="Bell A."/>
            <person name="Bess C."/>
            <person name="Bickham C."/>
            <person name="Chaboub L."/>
            <person name="Chen D."/>
            <person name="Coyle M."/>
            <person name="Deiros D.R."/>
            <person name="Dinh H."/>
            <person name="Forbes L."/>
            <person name="Fowler G."/>
            <person name="Francisco L."/>
            <person name="Fu Q."/>
            <person name="Gubbala S."/>
            <person name="Hale W."/>
            <person name="Han Y."/>
            <person name="Hemphill L."/>
            <person name="Highlander S.K."/>
            <person name="Hirani K."/>
            <person name="Hogues M."/>
            <person name="Jackson L."/>
            <person name="Jakkamsetti A."/>
            <person name="Javaid M."/>
            <person name="Jiang H."/>
            <person name="Korchina V."/>
            <person name="Kovar C."/>
            <person name="Lara F."/>
            <person name="Lee S."/>
            <person name="Mata R."/>
            <person name="Mathew T."/>
            <person name="Moen C."/>
            <person name="Morales K."/>
            <person name="Munidasa M."/>
            <person name="Nazareth L."/>
            <person name="Ngo R."/>
            <person name="Nguyen L."/>
            <person name="Okwuonu G."/>
            <person name="Ongeri F."/>
            <person name="Patil S."/>
            <person name="Petrosino J."/>
            <person name="Pham C."/>
            <person name="Pham P."/>
            <person name="Pu L.-L."/>
            <person name="Puazo M."/>
            <person name="Raj R."/>
            <person name="Reid J."/>
            <person name="Rouhana J."/>
            <person name="Saada N."/>
            <person name="Shang Y."/>
            <person name="Simmons D."/>
            <person name="Thornton R."/>
            <person name="Warren J."/>
            <person name="Weissenberger G."/>
            <person name="Zhang J."/>
            <person name="Zhang L."/>
            <person name="Zhou C."/>
            <person name="Zhu D."/>
            <person name="Muzny D."/>
            <person name="Worley K."/>
            <person name="Gibbs R."/>
        </authorList>
    </citation>
    <scope>NUCLEOTIDE SEQUENCE [LARGE SCALE GENOMIC DNA]</scope>
    <source>
        <strain evidence="5 6">DSM 16047</strain>
    </source>
</reference>
<accession>C2EQN3</accession>